<gene>
    <name evidence="5" type="ORF">ENUP19_0003G0060</name>
</gene>
<keyword evidence="1 2" id="KW-0694">RNA-binding</keyword>
<evidence type="ECO:0000313" key="5">
    <source>
        <dbReference type="EMBL" id="GAB1218772.1"/>
    </source>
</evidence>
<dbReference type="SMART" id="SM00360">
    <property type="entry name" value="RRM"/>
    <property type="match status" value="3"/>
</dbReference>
<dbReference type="PANTHER" id="PTHR47640">
    <property type="entry name" value="TRNA SELENOCYSTEINE 1-ASSOCIATED PROTEIN 1-RELATED-RELATED"/>
    <property type="match status" value="1"/>
</dbReference>
<organism evidence="5 6">
    <name type="scientific">Entamoeba nuttalli</name>
    <dbReference type="NCBI Taxonomy" id="412467"/>
    <lineage>
        <taxon>Eukaryota</taxon>
        <taxon>Amoebozoa</taxon>
        <taxon>Evosea</taxon>
        <taxon>Archamoebae</taxon>
        <taxon>Mastigamoebida</taxon>
        <taxon>Entamoebidae</taxon>
        <taxon>Entamoeba</taxon>
    </lineage>
</organism>
<dbReference type="Proteomes" id="UP001628156">
    <property type="component" value="Unassembled WGS sequence"/>
</dbReference>
<dbReference type="InterPro" id="IPR035979">
    <property type="entry name" value="RBD_domain_sf"/>
</dbReference>
<feature type="domain" description="RRM" evidence="4">
    <location>
        <begin position="43"/>
        <end position="120"/>
    </location>
</feature>
<dbReference type="Gene3D" id="3.30.70.330">
    <property type="match status" value="3"/>
</dbReference>
<dbReference type="Pfam" id="PF00076">
    <property type="entry name" value="RRM_1"/>
    <property type="match status" value="3"/>
</dbReference>
<dbReference type="CDD" id="cd00590">
    <property type="entry name" value="RRM_SF"/>
    <property type="match status" value="1"/>
</dbReference>
<feature type="domain" description="RRM" evidence="4">
    <location>
        <begin position="232"/>
        <end position="304"/>
    </location>
</feature>
<dbReference type="CDD" id="cd12353">
    <property type="entry name" value="RRM2_TIA1_like"/>
    <property type="match status" value="1"/>
</dbReference>
<dbReference type="InterPro" id="IPR000504">
    <property type="entry name" value="RRM_dom"/>
</dbReference>
<dbReference type="InterPro" id="IPR003954">
    <property type="entry name" value="RRM_euk-type"/>
</dbReference>
<feature type="domain" description="RRM" evidence="4">
    <location>
        <begin position="129"/>
        <end position="207"/>
    </location>
</feature>
<dbReference type="PROSITE" id="PS50102">
    <property type="entry name" value="RRM"/>
    <property type="match status" value="3"/>
</dbReference>
<keyword evidence="6" id="KW-1185">Reference proteome</keyword>
<evidence type="ECO:0000256" key="3">
    <source>
        <dbReference type="SAM" id="MobiDB-lite"/>
    </source>
</evidence>
<evidence type="ECO:0000256" key="1">
    <source>
        <dbReference type="ARBA" id="ARBA00022884"/>
    </source>
</evidence>
<name>A0ABQ0D7F0_9EUKA</name>
<sequence>MTRQYDSRYQYPPRTPQLYQQRPPQQNSTETTDSSLPINANSKSVHVSGIHESVDEILLGRIFSIVGHVVSCKIMRDKSGVHAGYGFVEFVDSTTARFAKDNMDGRVVYGRELKVNWSYTAQQENQGNYKIFVGGLQPEVNDDLLYKTFQKFGRVTDARVLKFTQTGKSKGYGFVTFIRKEDAETAMQMMNGEKLEGRNIKVNWVTSNIASKTEQPKRSYDEINNETSSQNCTVYIGNIPKNVESDDLKQLLAEYGSIEEVRLNKDKGYAFIKFSKHESATSAILMCNGKIINGSTLRCSWGRESH</sequence>
<evidence type="ECO:0000313" key="6">
    <source>
        <dbReference type="Proteomes" id="UP001628156"/>
    </source>
</evidence>
<dbReference type="EMBL" id="BAAFRS010000003">
    <property type="protein sequence ID" value="GAB1218772.1"/>
    <property type="molecule type" value="Genomic_DNA"/>
</dbReference>
<evidence type="ECO:0000259" key="4">
    <source>
        <dbReference type="PROSITE" id="PS50102"/>
    </source>
</evidence>
<reference evidence="5 6" key="1">
    <citation type="journal article" date="2019" name="PLoS Negl. Trop. Dis.">
        <title>Whole genome sequencing of Entamoeba nuttalli reveals mammalian host-related molecular signatures and a novel octapeptide-repeat surface protein.</title>
        <authorList>
            <person name="Tanaka M."/>
            <person name="Makiuchi T."/>
            <person name="Komiyama T."/>
            <person name="Shiina T."/>
            <person name="Osaki K."/>
            <person name="Tachibana H."/>
        </authorList>
    </citation>
    <scope>NUCLEOTIDE SEQUENCE [LARGE SCALE GENOMIC DNA]</scope>
    <source>
        <strain evidence="5 6">P19-061405</strain>
    </source>
</reference>
<dbReference type="SUPFAM" id="SSF54928">
    <property type="entry name" value="RNA-binding domain, RBD"/>
    <property type="match status" value="3"/>
</dbReference>
<evidence type="ECO:0000256" key="2">
    <source>
        <dbReference type="PROSITE-ProRule" id="PRU00176"/>
    </source>
</evidence>
<protein>
    <recommendedName>
        <fullName evidence="4">RRM domain-containing protein</fullName>
    </recommendedName>
</protein>
<feature type="compositionally biased region" description="Polar residues" evidence="3">
    <location>
        <begin position="17"/>
        <end position="40"/>
    </location>
</feature>
<comment type="caution">
    <text evidence="5">The sequence shown here is derived from an EMBL/GenBank/DDBJ whole genome shotgun (WGS) entry which is preliminary data.</text>
</comment>
<dbReference type="PANTHER" id="PTHR47640:SF5">
    <property type="entry name" value="RRM DOMAIN-CONTAINING PROTEIN"/>
    <property type="match status" value="1"/>
</dbReference>
<dbReference type="InterPro" id="IPR012677">
    <property type="entry name" value="Nucleotide-bd_a/b_plait_sf"/>
</dbReference>
<dbReference type="CDD" id="cd12354">
    <property type="entry name" value="RRM3_TIA1_like"/>
    <property type="match status" value="1"/>
</dbReference>
<accession>A0ABQ0D7F0</accession>
<proteinExistence type="predicted"/>
<feature type="region of interest" description="Disordered" evidence="3">
    <location>
        <begin position="1"/>
        <end position="40"/>
    </location>
</feature>
<dbReference type="SMART" id="SM00361">
    <property type="entry name" value="RRM_1"/>
    <property type="match status" value="2"/>
</dbReference>
<dbReference type="InterPro" id="IPR050825">
    <property type="entry name" value="RBM42_RBP45_47-like"/>
</dbReference>